<proteinExistence type="predicted"/>
<sequence>MSVIFLPYTLPPTPDSSLPATPILPLPVAPFPSLKLPQPTSTPFLPSALRTRGGRKSPPFNLREILGTSHAMVLAVTLS</sequence>
<accession>A0A3F3PYC7</accession>
<organism evidence="1 2">
    <name type="scientific">Aspergillus welwitschiae</name>
    <dbReference type="NCBI Taxonomy" id="1341132"/>
    <lineage>
        <taxon>Eukaryota</taxon>
        <taxon>Fungi</taxon>
        <taxon>Dikarya</taxon>
        <taxon>Ascomycota</taxon>
        <taxon>Pezizomycotina</taxon>
        <taxon>Eurotiomycetes</taxon>
        <taxon>Eurotiomycetidae</taxon>
        <taxon>Eurotiales</taxon>
        <taxon>Aspergillaceae</taxon>
        <taxon>Aspergillus</taxon>
        <taxon>Aspergillus subgen. Circumdati</taxon>
    </lineage>
</organism>
<dbReference type="Proteomes" id="UP000253729">
    <property type="component" value="Unassembled WGS sequence"/>
</dbReference>
<dbReference type="AlphaFoldDB" id="A0A3F3PYC7"/>
<evidence type="ECO:0000313" key="2">
    <source>
        <dbReference type="Proteomes" id="UP000253729"/>
    </source>
</evidence>
<evidence type="ECO:0000313" key="1">
    <source>
        <dbReference type="EMBL" id="RDH31762.1"/>
    </source>
</evidence>
<dbReference type="RefSeq" id="XP_026624784.1">
    <property type="nucleotide sequence ID" value="XM_026766860.1"/>
</dbReference>
<dbReference type="GeneID" id="38135216"/>
<keyword evidence="2" id="KW-1185">Reference proteome</keyword>
<dbReference type="EMBL" id="KZ852053">
    <property type="protein sequence ID" value="RDH31762.1"/>
    <property type="molecule type" value="Genomic_DNA"/>
</dbReference>
<reference evidence="1 2" key="1">
    <citation type="submission" date="2018-07" db="EMBL/GenBank/DDBJ databases">
        <title>The genomes of Aspergillus section Nigri reveals drivers in fungal speciation.</title>
        <authorList>
            <consortium name="DOE Joint Genome Institute"/>
            <person name="Vesth T.C."/>
            <person name="Nybo J."/>
            <person name="Theobald S."/>
            <person name="Brandl J."/>
            <person name="Frisvad J.C."/>
            <person name="Nielsen K.F."/>
            <person name="Lyhne E.K."/>
            <person name="Kogle M.E."/>
            <person name="Kuo A."/>
            <person name="Riley R."/>
            <person name="Clum A."/>
            <person name="Nolan M."/>
            <person name="Lipzen A."/>
            <person name="Salamov A."/>
            <person name="Henrissat B."/>
            <person name="Wiebenga A."/>
            <person name="De vries R.P."/>
            <person name="Grigoriev I.V."/>
            <person name="Mortensen U.H."/>
            <person name="Andersen M.R."/>
            <person name="Baker S.E."/>
        </authorList>
    </citation>
    <scope>NUCLEOTIDE SEQUENCE [LARGE SCALE GENOMIC DNA]</scope>
    <source>
        <strain evidence="1 2">CBS 139.54b</strain>
    </source>
</reference>
<name>A0A3F3PYC7_9EURO</name>
<gene>
    <name evidence="1" type="ORF">BDQ94DRAFT_146615</name>
</gene>
<protein>
    <submittedName>
        <fullName evidence="1">Uncharacterized protein</fullName>
    </submittedName>
</protein>